<organism evidence="2 3">
    <name type="scientific">Prorocentrum cordatum</name>
    <dbReference type="NCBI Taxonomy" id="2364126"/>
    <lineage>
        <taxon>Eukaryota</taxon>
        <taxon>Sar</taxon>
        <taxon>Alveolata</taxon>
        <taxon>Dinophyceae</taxon>
        <taxon>Prorocentrales</taxon>
        <taxon>Prorocentraceae</taxon>
        <taxon>Prorocentrum</taxon>
    </lineage>
</organism>
<dbReference type="Proteomes" id="UP001189429">
    <property type="component" value="Unassembled WGS sequence"/>
</dbReference>
<dbReference type="EMBL" id="CAUYUJ010008668">
    <property type="protein sequence ID" value="CAK0824586.1"/>
    <property type="molecule type" value="Genomic_DNA"/>
</dbReference>
<proteinExistence type="predicted"/>
<keyword evidence="3" id="KW-1185">Reference proteome</keyword>
<evidence type="ECO:0000313" key="3">
    <source>
        <dbReference type="Proteomes" id="UP001189429"/>
    </source>
</evidence>
<protein>
    <submittedName>
        <fullName evidence="2">Uncharacterized protein</fullName>
    </submittedName>
</protein>
<reference evidence="2" key="1">
    <citation type="submission" date="2023-10" db="EMBL/GenBank/DDBJ databases">
        <authorList>
            <person name="Chen Y."/>
            <person name="Shah S."/>
            <person name="Dougan E. K."/>
            <person name="Thang M."/>
            <person name="Chan C."/>
        </authorList>
    </citation>
    <scope>NUCLEOTIDE SEQUENCE [LARGE SCALE GENOMIC DNA]</scope>
</reference>
<name>A0ABN9RYY7_9DINO</name>
<feature type="compositionally biased region" description="Gly residues" evidence="1">
    <location>
        <begin position="127"/>
        <end position="139"/>
    </location>
</feature>
<accession>A0ABN9RYY7</accession>
<evidence type="ECO:0000313" key="2">
    <source>
        <dbReference type="EMBL" id="CAK0824586.1"/>
    </source>
</evidence>
<gene>
    <name evidence="2" type="ORF">PCOR1329_LOCUS24962</name>
</gene>
<sequence length="236" mass="24515">MPHVFNDQKGKFEQVHSFKVPQCPSKSVLKRQRNSEYMKFLLASEPVPESGGRGLSTSADLCQASTGPWIRCTLPCKLGGPLPVQLSKFSLSCGACQQKGTAASGRPQARPHGQHWASRRPEVGVPTGRGPGAALGQGRCGWAADPPPRGEDGRPAGRQGAAGVRSPPGPPAASVASAAGRPPRARRAPSGGARRAPACGTGAPGAGRRDGAVSLVERAAQASMPRFAEVWPRQQP</sequence>
<evidence type="ECO:0000256" key="1">
    <source>
        <dbReference type="SAM" id="MobiDB-lite"/>
    </source>
</evidence>
<feature type="compositionally biased region" description="Low complexity" evidence="1">
    <location>
        <begin position="161"/>
        <end position="201"/>
    </location>
</feature>
<comment type="caution">
    <text evidence="2">The sequence shown here is derived from an EMBL/GenBank/DDBJ whole genome shotgun (WGS) entry which is preliminary data.</text>
</comment>
<feature type="region of interest" description="Disordered" evidence="1">
    <location>
        <begin position="99"/>
        <end position="236"/>
    </location>
</feature>